<dbReference type="EMBL" id="OV696697">
    <property type="protein sequence ID" value="CAH1241499.1"/>
    <property type="molecule type" value="Genomic_DNA"/>
</dbReference>
<dbReference type="PANTHER" id="PTHR11360">
    <property type="entry name" value="MONOCARBOXYLATE TRANSPORTER"/>
    <property type="match status" value="1"/>
</dbReference>
<dbReference type="GO" id="GO:0008028">
    <property type="term" value="F:monocarboxylic acid transmembrane transporter activity"/>
    <property type="evidence" value="ECO:0007669"/>
    <property type="project" value="TreeGrafter"/>
</dbReference>
<dbReference type="AlphaFoldDB" id="A0A8K0E3P2"/>
<feature type="transmembrane region" description="Helical" evidence="1">
    <location>
        <begin position="221"/>
        <end position="240"/>
    </location>
</feature>
<dbReference type="InterPro" id="IPR011701">
    <property type="entry name" value="MFS"/>
</dbReference>
<organism evidence="2 3">
    <name type="scientific">Branchiostoma lanceolatum</name>
    <name type="common">Common lancelet</name>
    <name type="synonym">Amphioxus lanceolatum</name>
    <dbReference type="NCBI Taxonomy" id="7740"/>
    <lineage>
        <taxon>Eukaryota</taxon>
        <taxon>Metazoa</taxon>
        <taxon>Chordata</taxon>
        <taxon>Cephalochordata</taxon>
        <taxon>Leptocardii</taxon>
        <taxon>Amphioxiformes</taxon>
        <taxon>Branchiostomatidae</taxon>
        <taxon>Branchiostoma</taxon>
    </lineage>
</organism>
<reference evidence="2" key="1">
    <citation type="submission" date="2022-01" db="EMBL/GenBank/DDBJ databases">
        <authorList>
            <person name="Braso-Vives M."/>
        </authorList>
    </citation>
    <scope>NUCLEOTIDE SEQUENCE</scope>
</reference>
<dbReference type="SUPFAM" id="SSF103473">
    <property type="entry name" value="MFS general substrate transporter"/>
    <property type="match status" value="2"/>
</dbReference>
<name>A0A8K0E3P2_BRALA</name>
<dbReference type="GO" id="GO:0016323">
    <property type="term" value="C:basolateral plasma membrane"/>
    <property type="evidence" value="ECO:0007669"/>
    <property type="project" value="TreeGrafter"/>
</dbReference>
<protein>
    <submittedName>
        <fullName evidence="2">SLC16A13 protein</fullName>
    </submittedName>
</protein>
<feature type="transmembrane region" description="Helical" evidence="1">
    <location>
        <begin position="27"/>
        <end position="56"/>
    </location>
</feature>
<keyword evidence="1" id="KW-1133">Transmembrane helix</keyword>
<keyword evidence="1" id="KW-0812">Transmembrane</keyword>
<dbReference type="Gene3D" id="1.20.1250.20">
    <property type="entry name" value="MFS general substrate transporter like domains"/>
    <property type="match status" value="1"/>
</dbReference>
<dbReference type="OrthoDB" id="410267at2759"/>
<feature type="transmembrane region" description="Helical" evidence="1">
    <location>
        <begin position="159"/>
        <end position="183"/>
    </location>
</feature>
<dbReference type="PANTHER" id="PTHR11360:SF313">
    <property type="entry name" value="MONOCARBOXYLATE TRANSPORTER 13-LIKE ISOFORM X1"/>
    <property type="match status" value="1"/>
</dbReference>
<evidence type="ECO:0000256" key="1">
    <source>
        <dbReference type="SAM" id="Phobius"/>
    </source>
</evidence>
<sequence length="281" mass="29577">MSRTSMKTMAVGKRTNRDPVDPPDGGWGWAVVLAGFMVLACTFGVIRSLGVFFLPWREQFPEATAGEIALVQSILSAMTSLAAPVASALGRRFGFRPVIMAGGVIAAGGFSLSWFTTQLFHLYITIGCIADQYATVATLLGLTMLFMPLATSYGSMATYSVVFGLFSGAIIPLMLTATAELVVADRLPSAFGITMFLQGAGGLVGPPVSGALRDATGSFDATFLFGGACAAVGGLVPFLLHMRVFSKHKTRSAIGTSSSDHSSEKGVQESYVYVIIRETSL</sequence>
<keyword evidence="3" id="KW-1185">Reference proteome</keyword>
<dbReference type="InterPro" id="IPR050327">
    <property type="entry name" value="Proton-linked_MCT"/>
</dbReference>
<feature type="transmembrane region" description="Helical" evidence="1">
    <location>
        <begin position="95"/>
        <end position="115"/>
    </location>
</feature>
<gene>
    <name evidence="2" type="primary">SLC16A13</name>
    <name evidence="2" type="ORF">BLAG_LOCUS5117</name>
</gene>
<proteinExistence type="predicted"/>
<keyword evidence="1" id="KW-0472">Membrane</keyword>
<dbReference type="Proteomes" id="UP000838412">
    <property type="component" value="Chromosome 12"/>
</dbReference>
<evidence type="ECO:0000313" key="3">
    <source>
        <dbReference type="Proteomes" id="UP000838412"/>
    </source>
</evidence>
<dbReference type="Pfam" id="PF07690">
    <property type="entry name" value="MFS_1"/>
    <property type="match status" value="1"/>
</dbReference>
<feature type="transmembrane region" description="Helical" evidence="1">
    <location>
        <begin position="122"/>
        <end position="147"/>
    </location>
</feature>
<dbReference type="InterPro" id="IPR036259">
    <property type="entry name" value="MFS_trans_sf"/>
</dbReference>
<accession>A0A8K0E3P2</accession>
<feature type="transmembrane region" description="Helical" evidence="1">
    <location>
        <begin position="68"/>
        <end position="89"/>
    </location>
</feature>
<evidence type="ECO:0000313" key="2">
    <source>
        <dbReference type="EMBL" id="CAH1241499.1"/>
    </source>
</evidence>